<proteinExistence type="inferred from homology"/>
<keyword evidence="6" id="KW-0732">Signal</keyword>
<evidence type="ECO:0000313" key="8">
    <source>
        <dbReference type="Proteomes" id="UP000029223"/>
    </source>
</evidence>
<keyword evidence="5" id="KW-0813">Transport</keyword>
<evidence type="ECO:0000256" key="4">
    <source>
        <dbReference type="ARBA" id="ARBA00017470"/>
    </source>
</evidence>
<reference evidence="8" key="2">
    <citation type="submission" date="2014-09" db="EMBL/GenBank/DDBJ databases">
        <authorList>
            <consortium name="NBRP consortium"/>
            <person name="Sawabe T."/>
            <person name="Meirelles P."/>
            <person name="Nakanishi M."/>
            <person name="Sayaka M."/>
            <person name="Hattori M."/>
            <person name="Ohkuma M."/>
        </authorList>
    </citation>
    <scope>NUCLEOTIDE SEQUENCE [LARGE SCALE GENOMIC DNA]</scope>
    <source>
        <strain evidence="8">JCM 19239</strain>
    </source>
</reference>
<name>A0ABQ0J720_9VIBR</name>
<dbReference type="PANTHER" id="PTHR43649">
    <property type="entry name" value="ARABINOSE-BINDING PROTEIN-RELATED"/>
    <property type="match status" value="1"/>
</dbReference>
<comment type="subcellular location">
    <subcellularLocation>
        <location evidence="1">Periplasm</location>
    </subcellularLocation>
</comment>
<dbReference type="Proteomes" id="UP000029223">
    <property type="component" value="Unassembled WGS sequence"/>
</dbReference>
<evidence type="ECO:0000256" key="3">
    <source>
        <dbReference type="ARBA" id="ARBA00011557"/>
    </source>
</evidence>
<comment type="caution">
    <text evidence="7">The sequence shown here is derived from an EMBL/GenBank/DDBJ whole genome shotgun (WGS) entry which is preliminary data.</text>
</comment>
<dbReference type="SUPFAM" id="SSF53850">
    <property type="entry name" value="Periplasmic binding protein-like II"/>
    <property type="match status" value="1"/>
</dbReference>
<organism evidence="7 8">
    <name type="scientific">Vibrio variabilis</name>
    <dbReference type="NCBI Taxonomy" id="990271"/>
    <lineage>
        <taxon>Bacteria</taxon>
        <taxon>Pseudomonadati</taxon>
        <taxon>Pseudomonadota</taxon>
        <taxon>Gammaproteobacteria</taxon>
        <taxon>Vibrionales</taxon>
        <taxon>Vibrionaceae</taxon>
        <taxon>Vibrio</taxon>
    </lineage>
</organism>
<comment type="subunit">
    <text evidence="3">The complex is composed of two ATP-binding proteins (UgpC), two transmembrane proteins (UgpA and UgpE) and a solute-binding protein (UgpB).</text>
</comment>
<keyword evidence="8" id="KW-1185">Reference proteome</keyword>
<dbReference type="InterPro" id="IPR006059">
    <property type="entry name" value="SBP"/>
</dbReference>
<comment type="similarity">
    <text evidence="2">Belongs to the bacterial solute-binding protein 1 family.</text>
</comment>
<evidence type="ECO:0000313" key="7">
    <source>
        <dbReference type="EMBL" id="GAL24571.1"/>
    </source>
</evidence>
<evidence type="ECO:0000256" key="5">
    <source>
        <dbReference type="ARBA" id="ARBA00022448"/>
    </source>
</evidence>
<dbReference type="Pfam" id="PF13416">
    <property type="entry name" value="SBP_bac_8"/>
    <property type="match status" value="1"/>
</dbReference>
<sequence length="227" mass="25278">MAFDWGNVVDTMCESFNAQSVNNVECIYQGDYDTAMQKAVASIRAGNHPALMQFFEVGTTDLMMSGIAKPLEETYDDVNWSDYIAGAKGYYQSSSNKLMSQPWNSSTIVLYVNQTQLEKAGISGTPETYEELHAAMKQLQESGHQCPYTTDGHPWRVMEQVAARHGVDIATQHNGFDGLDAEYSVNQGLIVDHMNNLYDWNQEGLVKLDPQTRAASTQVHSPRVNVP</sequence>
<dbReference type="InterPro" id="IPR050490">
    <property type="entry name" value="Bact_solute-bd_prot1"/>
</dbReference>
<reference evidence="8" key="1">
    <citation type="submission" date="2014-09" db="EMBL/GenBank/DDBJ databases">
        <title>Vibrio variabilis JCM 19239. (C206) whole genome shotgun sequence.</title>
        <authorList>
            <person name="Sawabe T."/>
            <person name="Meirelles P."/>
            <person name="Nakanishi M."/>
            <person name="Sayaka M."/>
            <person name="Hattori M."/>
            <person name="Ohkuma M."/>
        </authorList>
    </citation>
    <scope>NUCLEOTIDE SEQUENCE [LARGE SCALE GENOMIC DNA]</scope>
    <source>
        <strain evidence="8">JCM 19239</strain>
    </source>
</reference>
<dbReference type="EMBL" id="BBMS01000004">
    <property type="protein sequence ID" value="GAL24571.1"/>
    <property type="molecule type" value="Genomic_DNA"/>
</dbReference>
<protein>
    <recommendedName>
        <fullName evidence="4">sn-glycerol-3-phosphate-binding periplasmic protein UgpB</fullName>
    </recommendedName>
</protein>
<evidence type="ECO:0000256" key="2">
    <source>
        <dbReference type="ARBA" id="ARBA00008520"/>
    </source>
</evidence>
<evidence type="ECO:0000256" key="6">
    <source>
        <dbReference type="ARBA" id="ARBA00022729"/>
    </source>
</evidence>
<dbReference type="Gene3D" id="3.40.190.10">
    <property type="entry name" value="Periplasmic binding protein-like II"/>
    <property type="match status" value="2"/>
</dbReference>
<accession>A0ABQ0J720</accession>
<dbReference type="PANTHER" id="PTHR43649:SF31">
    <property type="entry name" value="SN-GLYCEROL-3-PHOSPHATE-BINDING PERIPLASMIC PROTEIN UGPB"/>
    <property type="match status" value="1"/>
</dbReference>
<gene>
    <name evidence="7" type="ORF">JCM19239_2025</name>
</gene>
<evidence type="ECO:0000256" key="1">
    <source>
        <dbReference type="ARBA" id="ARBA00004418"/>
    </source>
</evidence>